<keyword evidence="1" id="KW-0732">Signal</keyword>
<organism evidence="3 4">
    <name type="scientific">Mytilus coruscus</name>
    <name type="common">Sea mussel</name>
    <dbReference type="NCBI Taxonomy" id="42192"/>
    <lineage>
        <taxon>Eukaryota</taxon>
        <taxon>Metazoa</taxon>
        <taxon>Spiralia</taxon>
        <taxon>Lophotrochozoa</taxon>
        <taxon>Mollusca</taxon>
        <taxon>Bivalvia</taxon>
        <taxon>Autobranchia</taxon>
        <taxon>Pteriomorphia</taxon>
        <taxon>Mytilida</taxon>
        <taxon>Mytiloidea</taxon>
        <taxon>Mytilidae</taxon>
        <taxon>Mytilinae</taxon>
        <taxon>Mytilus</taxon>
    </lineage>
</organism>
<dbReference type="AlphaFoldDB" id="A0A6J8D7I1"/>
<dbReference type="Gene3D" id="2.60.120.200">
    <property type="match status" value="1"/>
</dbReference>
<protein>
    <recommendedName>
        <fullName evidence="2">MAM domain-containing protein</fullName>
    </recommendedName>
</protein>
<name>A0A6J8D7I1_MYTCO</name>
<evidence type="ECO:0000259" key="2">
    <source>
        <dbReference type="PROSITE" id="PS50060"/>
    </source>
</evidence>
<keyword evidence="4" id="KW-1185">Reference proteome</keyword>
<evidence type="ECO:0000256" key="1">
    <source>
        <dbReference type="SAM" id="SignalP"/>
    </source>
</evidence>
<reference evidence="3 4" key="1">
    <citation type="submission" date="2020-06" db="EMBL/GenBank/DDBJ databases">
        <authorList>
            <person name="Li R."/>
            <person name="Bekaert M."/>
        </authorList>
    </citation>
    <scope>NUCLEOTIDE SEQUENCE [LARGE SCALE GENOMIC DNA]</scope>
    <source>
        <strain evidence="4">wild</strain>
    </source>
</reference>
<sequence length="301" mass="34916">MQKVIVYLLLLDFFSVTLQISDWKEITIPVSSPVQLKCDDDLRVNNIEVTIRRSSTTCLTTSEDCTLPIQAIETINATCNKQVSCDVDIRNITNNHSCLQDYGYFNVWYTCKTINDFSCDFELNLCNWLPVHDKYGFKWKRGRRGDYRPPTVDHTSAYLTTDKYEKGKWHHIQIPLEKTSFNSYQLVFKVRRGKYWDGSFGAIVIDDILIENKICNYYAISIKPANKERDRLFVICISWIRAAISQFTSPPFYRDGNLMKDNSFMKSNHVITGMIKTLKRAGKDVTVHNKPVAEGDVQRLY</sequence>
<dbReference type="InterPro" id="IPR013320">
    <property type="entry name" value="ConA-like_dom_sf"/>
</dbReference>
<dbReference type="GO" id="GO:0016020">
    <property type="term" value="C:membrane"/>
    <property type="evidence" value="ECO:0007669"/>
    <property type="project" value="InterPro"/>
</dbReference>
<proteinExistence type="predicted"/>
<dbReference type="InterPro" id="IPR000998">
    <property type="entry name" value="MAM_dom"/>
</dbReference>
<dbReference type="EMBL" id="CACVKT020006658">
    <property type="protein sequence ID" value="CAC5403054.1"/>
    <property type="molecule type" value="Genomic_DNA"/>
</dbReference>
<gene>
    <name evidence="3" type="ORF">MCOR_36967</name>
</gene>
<evidence type="ECO:0000313" key="4">
    <source>
        <dbReference type="Proteomes" id="UP000507470"/>
    </source>
</evidence>
<evidence type="ECO:0000313" key="3">
    <source>
        <dbReference type="EMBL" id="CAC5403054.1"/>
    </source>
</evidence>
<accession>A0A6J8D7I1</accession>
<dbReference type="OrthoDB" id="10441094at2759"/>
<feature type="chain" id="PRO_5026946046" description="MAM domain-containing protein" evidence="1">
    <location>
        <begin position="20"/>
        <end position="301"/>
    </location>
</feature>
<dbReference type="Proteomes" id="UP000507470">
    <property type="component" value="Unassembled WGS sequence"/>
</dbReference>
<dbReference type="InterPro" id="IPR043159">
    <property type="entry name" value="Lectin_gal-bd_sf"/>
</dbReference>
<dbReference type="SUPFAM" id="SSF49899">
    <property type="entry name" value="Concanavalin A-like lectins/glucanases"/>
    <property type="match status" value="1"/>
</dbReference>
<feature type="domain" description="MAM" evidence="2">
    <location>
        <begin position="117"/>
        <end position="162"/>
    </location>
</feature>
<dbReference type="CDD" id="cd22823">
    <property type="entry name" value="Gal_Rha_Lectin"/>
    <property type="match status" value="1"/>
</dbReference>
<dbReference type="Gene3D" id="2.60.120.740">
    <property type="match status" value="1"/>
</dbReference>
<feature type="signal peptide" evidence="1">
    <location>
        <begin position="1"/>
        <end position="19"/>
    </location>
</feature>
<feature type="domain" description="MAM" evidence="2">
    <location>
        <begin position="169"/>
        <end position="217"/>
    </location>
</feature>
<dbReference type="PROSITE" id="PS50060">
    <property type="entry name" value="MAM_2"/>
    <property type="match status" value="2"/>
</dbReference>